<proteinExistence type="predicted"/>
<dbReference type="OrthoDB" id="7185741at2"/>
<organism evidence="3 4">
    <name type="scientific">Microlunatus phosphovorus (strain ATCC 700054 / DSM 10555 / JCM 9379 / NBRC 101784 / NCIMB 13414 / VKM Ac-1990 / NM-1)</name>
    <dbReference type="NCBI Taxonomy" id="1032480"/>
    <lineage>
        <taxon>Bacteria</taxon>
        <taxon>Bacillati</taxon>
        <taxon>Actinomycetota</taxon>
        <taxon>Actinomycetes</taxon>
        <taxon>Propionibacteriales</taxon>
        <taxon>Propionibacteriaceae</taxon>
        <taxon>Microlunatus</taxon>
    </lineage>
</organism>
<dbReference type="PANTHER" id="PTHR43798">
    <property type="entry name" value="MONOACYLGLYCEROL LIPASE"/>
    <property type="match status" value="1"/>
</dbReference>
<dbReference type="Proteomes" id="UP000007947">
    <property type="component" value="Chromosome"/>
</dbReference>
<dbReference type="Pfam" id="PF12697">
    <property type="entry name" value="Abhydrolase_6"/>
    <property type="match status" value="1"/>
</dbReference>
<dbReference type="SUPFAM" id="SSF53474">
    <property type="entry name" value="alpha/beta-Hydrolases"/>
    <property type="match status" value="1"/>
</dbReference>
<protein>
    <recommendedName>
        <fullName evidence="2">AB hydrolase-1 domain-containing protein</fullName>
    </recommendedName>
</protein>
<evidence type="ECO:0000259" key="2">
    <source>
        <dbReference type="Pfam" id="PF12697"/>
    </source>
</evidence>
<dbReference type="KEGG" id="mph:MLP_36750"/>
<dbReference type="GO" id="GO:0016020">
    <property type="term" value="C:membrane"/>
    <property type="evidence" value="ECO:0007669"/>
    <property type="project" value="TreeGrafter"/>
</dbReference>
<dbReference type="HOGENOM" id="CLU_020336_9_0_11"/>
<accession>F5XP49</accession>
<dbReference type="PANTHER" id="PTHR43798:SF31">
    <property type="entry name" value="AB HYDROLASE SUPERFAMILY PROTEIN YCLE"/>
    <property type="match status" value="1"/>
</dbReference>
<dbReference type="eggNOG" id="COG0596">
    <property type="taxonomic scope" value="Bacteria"/>
</dbReference>
<keyword evidence="1" id="KW-0378">Hydrolase</keyword>
<dbReference type="Gene3D" id="3.40.50.1820">
    <property type="entry name" value="alpha/beta hydrolase"/>
    <property type="match status" value="1"/>
</dbReference>
<feature type="domain" description="AB hydrolase-1" evidence="2">
    <location>
        <begin position="41"/>
        <end position="283"/>
    </location>
</feature>
<sequence>MAEAPAGAMDGAQPGAILECDAVLGARTAHLTIERGEGPPLILISGCGMPSYVWDPVVRHLPGRQIVRLDRPGMGGTPWPDQLPTLAEETDTLIGLAEQHPGGVFVAHSMASFHAEAAVRRRPELVAGLVLVDGSAEPAVRKPIGEGAWLAVARAAEWAAQHRPLAALGPVVDRITVTAQSRRRLLDPMDSRSLTTYASADAVASVITEWAGYRRQANDLLQLRAETRWPIGLPVEVITAGRAGGGRWVAAQRELAELLGGNQTVLPDSRHLVMLDEPHRIASATEQVLAVIAERTERS</sequence>
<name>F5XP49_MICPN</name>
<dbReference type="InterPro" id="IPR000073">
    <property type="entry name" value="AB_hydrolase_1"/>
</dbReference>
<dbReference type="InterPro" id="IPR050266">
    <property type="entry name" value="AB_hydrolase_sf"/>
</dbReference>
<dbReference type="AlphaFoldDB" id="F5XP49"/>
<dbReference type="EMBL" id="AP012204">
    <property type="protein sequence ID" value="BAK36689.1"/>
    <property type="molecule type" value="Genomic_DNA"/>
</dbReference>
<evidence type="ECO:0000256" key="1">
    <source>
        <dbReference type="ARBA" id="ARBA00022801"/>
    </source>
</evidence>
<dbReference type="STRING" id="1032480.MLP_36750"/>
<gene>
    <name evidence="3" type="ordered locus">MLP_36750</name>
</gene>
<evidence type="ECO:0000313" key="3">
    <source>
        <dbReference type="EMBL" id="BAK36689.1"/>
    </source>
</evidence>
<dbReference type="GO" id="GO:0016787">
    <property type="term" value="F:hydrolase activity"/>
    <property type="evidence" value="ECO:0007669"/>
    <property type="project" value="UniProtKB-KW"/>
</dbReference>
<keyword evidence="4" id="KW-1185">Reference proteome</keyword>
<dbReference type="InterPro" id="IPR029058">
    <property type="entry name" value="AB_hydrolase_fold"/>
</dbReference>
<reference evidence="3 4" key="1">
    <citation type="submission" date="2011-05" db="EMBL/GenBank/DDBJ databases">
        <title>Whole genome sequence of Microlunatus phosphovorus NM-1.</title>
        <authorList>
            <person name="Hosoyama A."/>
            <person name="Sasaki K."/>
            <person name="Harada T."/>
            <person name="Igarashi R."/>
            <person name="Kawakoshi A."/>
            <person name="Sasagawa M."/>
            <person name="Fukada J."/>
            <person name="Nakamura S."/>
            <person name="Katano Y."/>
            <person name="Hanada S."/>
            <person name="Kamagata Y."/>
            <person name="Nakamura N."/>
            <person name="Yamazaki S."/>
            <person name="Fujita N."/>
        </authorList>
    </citation>
    <scope>NUCLEOTIDE SEQUENCE [LARGE SCALE GENOMIC DNA]</scope>
    <source>
        <strain evidence="4">ATCC 700054 / DSM 10555 / JCM 9379 / NBRC 101784 / NCIMB 13414 / VKM Ac-1990 / NM-1</strain>
    </source>
</reference>
<evidence type="ECO:0000313" key="4">
    <source>
        <dbReference type="Proteomes" id="UP000007947"/>
    </source>
</evidence>
<dbReference type="RefSeq" id="WP_013864538.1">
    <property type="nucleotide sequence ID" value="NC_015635.1"/>
</dbReference>